<comment type="function">
    <text evidence="3">Variable subunit of the ferredoxin-thioredoxin reductase (FTR), which catalyzes the two-electron reduction of thioredoxins by the electrons provided by reduced ferredoxin.</text>
</comment>
<evidence type="ECO:0000313" key="7">
    <source>
        <dbReference type="Proteomes" id="UP000236161"/>
    </source>
</evidence>
<comment type="similarity">
    <text evidence="4">Belongs to the ferredoxin thioredoxin reductase alpha subunit family.</text>
</comment>
<evidence type="ECO:0000256" key="4">
    <source>
        <dbReference type="ARBA" id="ARBA00034490"/>
    </source>
</evidence>
<dbReference type="STRING" id="1088818.A0A2I0A399"/>
<dbReference type="InterPro" id="IPR008990">
    <property type="entry name" value="Elect_transpt_acc-like_dom_sf"/>
</dbReference>
<evidence type="ECO:0000256" key="2">
    <source>
        <dbReference type="ARBA" id="ARBA00026011"/>
    </source>
</evidence>
<reference evidence="6 7" key="1">
    <citation type="journal article" date="2017" name="Nature">
        <title>The Apostasia genome and the evolution of orchids.</title>
        <authorList>
            <person name="Zhang G.Q."/>
            <person name="Liu K.W."/>
            <person name="Li Z."/>
            <person name="Lohaus R."/>
            <person name="Hsiao Y.Y."/>
            <person name="Niu S.C."/>
            <person name="Wang J.Y."/>
            <person name="Lin Y.C."/>
            <person name="Xu Q."/>
            <person name="Chen L.J."/>
            <person name="Yoshida K."/>
            <person name="Fujiwara S."/>
            <person name="Wang Z.W."/>
            <person name="Zhang Y.Q."/>
            <person name="Mitsuda N."/>
            <person name="Wang M."/>
            <person name="Liu G.H."/>
            <person name="Pecoraro L."/>
            <person name="Huang H.X."/>
            <person name="Xiao X.J."/>
            <person name="Lin M."/>
            <person name="Wu X.Y."/>
            <person name="Wu W.L."/>
            <person name="Chen Y.Y."/>
            <person name="Chang S.B."/>
            <person name="Sakamoto S."/>
            <person name="Ohme-Takagi M."/>
            <person name="Yagi M."/>
            <person name="Zeng S.J."/>
            <person name="Shen C.Y."/>
            <person name="Yeh C.M."/>
            <person name="Luo Y.B."/>
            <person name="Tsai W.C."/>
            <person name="Van de Peer Y."/>
            <person name="Liu Z.J."/>
        </authorList>
    </citation>
    <scope>NUCLEOTIDE SEQUENCE [LARGE SCALE GENOMIC DNA]</scope>
    <source>
        <strain evidence="7">cv. Shenzhen</strain>
        <tissue evidence="6">Stem</tissue>
    </source>
</reference>
<name>A0A2I0A399_9ASPA</name>
<feature type="domain" description="Ferredoxin thioredoxin reductase alpha chain" evidence="5">
    <location>
        <begin position="79"/>
        <end position="152"/>
    </location>
</feature>
<dbReference type="OrthoDB" id="1916328at2759"/>
<protein>
    <submittedName>
        <fullName evidence="6">Ferredoxin-thioredoxin reductase, variable chain</fullName>
        <ecNumber evidence="6">2.8.1.8</ecNumber>
    </submittedName>
</protein>
<sequence>MPATSIATAASLLTASLFRQPDAPLSSIAARPARLSWPTTAVPGSLACQVALTADLSSSWPEAMAEAVAESEAEAAGKIGARIRVKAPIKVYHVMRAPDLNLYGMEGEIKQYVGAWKGKRISSNLPFKVEFLLSVEGQEKPVKFAAHLKEDEFEYLS</sequence>
<dbReference type="GO" id="GO:0015979">
    <property type="term" value="P:photosynthesis"/>
    <property type="evidence" value="ECO:0007669"/>
    <property type="project" value="InterPro"/>
</dbReference>
<dbReference type="PANTHER" id="PTHR46937">
    <property type="entry name" value="FERREDOXIN-THIOREDOXIN REDUCTASE, VARIABLE CHAIN"/>
    <property type="match status" value="1"/>
</dbReference>
<dbReference type="GO" id="GO:0016992">
    <property type="term" value="F:lipoate synthase activity"/>
    <property type="evidence" value="ECO:0007669"/>
    <property type="project" value="UniProtKB-EC"/>
</dbReference>
<dbReference type="AlphaFoldDB" id="A0A2I0A399"/>
<keyword evidence="1" id="KW-0560">Oxidoreductase</keyword>
<dbReference type="InterPro" id="IPR004207">
    <property type="entry name" value="Fd_thioredoxin_Rdtase_alpha"/>
</dbReference>
<dbReference type="PANTHER" id="PTHR46937:SF4">
    <property type="entry name" value="FERREDOXIN-THIOREDOXIN REDUCTASE SUBUNIT A1, CHLOROPLASTIC"/>
    <property type="match status" value="1"/>
</dbReference>
<gene>
    <name evidence="6" type="ORF">AXF42_Ash017554</name>
</gene>
<keyword evidence="7" id="KW-1185">Reference proteome</keyword>
<dbReference type="Proteomes" id="UP000236161">
    <property type="component" value="Unassembled WGS sequence"/>
</dbReference>
<evidence type="ECO:0000313" key="6">
    <source>
        <dbReference type="EMBL" id="PKA50015.1"/>
    </source>
</evidence>
<dbReference type="Pfam" id="PF02941">
    <property type="entry name" value="FeThRed_A"/>
    <property type="match status" value="1"/>
</dbReference>
<dbReference type="EC" id="2.8.1.8" evidence="6"/>
<dbReference type="GO" id="GO:0016491">
    <property type="term" value="F:oxidoreductase activity"/>
    <property type="evidence" value="ECO:0007669"/>
    <property type="project" value="UniProtKB-KW"/>
</dbReference>
<accession>A0A2I0A399</accession>
<evidence type="ECO:0000259" key="5">
    <source>
        <dbReference type="Pfam" id="PF02941"/>
    </source>
</evidence>
<dbReference type="EMBL" id="KZ452035">
    <property type="protein sequence ID" value="PKA50015.1"/>
    <property type="molecule type" value="Genomic_DNA"/>
</dbReference>
<evidence type="ECO:0000256" key="3">
    <source>
        <dbReference type="ARBA" id="ARBA00034474"/>
    </source>
</evidence>
<keyword evidence="6" id="KW-0808">Transferase</keyword>
<organism evidence="6 7">
    <name type="scientific">Apostasia shenzhenica</name>
    <dbReference type="NCBI Taxonomy" id="1088818"/>
    <lineage>
        <taxon>Eukaryota</taxon>
        <taxon>Viridiplantae</taxon>
        <taxon>Streptophyta</taxon>
        <taxon>Embryophyta</taxon>
        <taxon>Tracheophyta</taxon>
        <taxon>Spermatophyta</taxon>
        <taxon>Magnoliopsida</taxon>
        <taxon>Liliopsida</taxon>
        <taxon>Asparagales</taxon>
        <taxon>Orchidaceae</taxon>
        <taxon>Apostasioideae</taxon>
        <taxon>Apostasia</taxon>
    </lineage>
</organism>
<dbReference type="Gene3D" id="2.30.30.50">
    <property type="match status" value="1"/>
</dbReference>
<comment type="subunit">
    <text evidence="2">Heterodimer of subunit A (variable subunit) and subunit B (catalytic subunit). Heterodimeric FTR forms a complex with ferredoxin and thioredoxin.</text>
</comment>
<proteinExistence type="inferred from homology"/>
<dbReference type="InterPro" id="IPR044166">
    <property type="entry name" value="FTRV"/>
</dbReference>
<dbReference type="SUPFAM" id="SSF50090">
    <property type="entry name" value="Electron transport accessory proteins"/>
    <property type="match status" value="1"/>
</dbReference>
<evidence type="ECO:0000256" key="1">
    <source>
        <dbReference type="ARBA" id="ARBA00023002"/>
    </source>
</evidence>